<dbReference type="Proteomes" id="UP000179266">
    <property type="component" value="Unassembled WGS sequence"/>
</dbReference>
<organism evidence="1 2">
    <name type="scientific">Candidatus Schekmanbacteria bacterium RBG_13_48_7</name>
    <dbReference type="NCBI Taxonomy" id="1817878"/>
    <lineage>
        <taxon>Bacteria</taxon>
        <taxon>Candidatus Schekmaniibacteriota</taxon>
    </lineage>
</organism>
<evidence type="ECO:0000313" key="1">
    <source>
        <dbReference type="EMBL" id="OGL49567.1"/>
    </source>
</evidence>
<dbReference type="AlphaFoldDB" id="A0A1F7S8V1"/>
<proteinExistence type="predicted"/>
<accession>A0A1F7S8V1</accession>
<comment type="caution">
    <text evidence="1">The sequence shown here is derived from an EMBL/GenBank/DDBJ whole genome shotgun (WGS) entry which is preliminary data.</text>
</comment>
<dbReference type="EMBL" id="MGDD01000015">
    <property type="protein sequence ID" value="OGL49567.1"/>
    <property type="molecule type" value="Genomic_DNA"/>
</dbReference>
<evidence type="ECO:0000313" key="2">
    <source>
        <dbReference type="Proteomes" id="UP000179266"/>
    </source>
</evidence>
<reference evidence="1 2" key="1">
    <citation type="journal article" date="2016" name="Nat. Commun.">
        <title>Thousands of microbial genomes shed light on interconnected biogeochemical processes in an aquifer system.</title>
        <authorList>
            <person name="Anantharaman K."/>
            <person name="Brown C.T."/>
            <person name="Hug L.A."/>
            <person name="Sharon I."/>
            <person name="Castelle C.J."/>
            <person name="Probst A.J."/>
            <person name="Thomas B.C."/>
            <person name="Singh A."/>
            <person name="Wilkins M.J."/>
            <person name="Karaoz U."/>
            <person name="Brodie E.L."/>
            <person name="Williams K.H."/>
            <person name="Hubbard S.S."/>
            <person name="Banfield J.F."/>
        </authorList>
    </citation>
    <scope>NUCLEOTIDE SEQUENCE [LARGE SCALE GENOMIC DNA]</scope>
</reference>
<protein>
    <submittedName>
        <fullName evidence="1">Uncharacterized protein</fullName>
    </submittedName>
</protein>
<gene>
    <name evidence="1" type="ORF">A2161_03825</name>
</gene>
<name>A0A1F7S8V1_9BACT</name>
<sequence length="100" mass="11992">MQLCVGKMYKPVKEHVQSVVDRKWDKGEHPLRSYENGEQSWWFMEFGYRCDCWKRFYGAIYTEPEREGKQYYLEFARPANLIITNIGVNETVLKHCLGYT</sequence>